<accession>A0A8J6L8H3</accession>
<dbReference type="Proteomes" id="UP000719412">
    <property type="component" value="Unassembled WGS sequence"/>
</dbReference>
<name>A0A8J6L8H3_TENMO</name>
<evidence type="ECO:0000313" key="2">
    <source>
        <dbReference type="EMBL" id="KAH0809843.1"/>
    </source>
</evidence>
<evidence type="ECO:0000313" key="3">
    <source>
        <dbReference type="Proteomes" id="UP000719412"/>
    </source>
</evidence>
<feature type="region of interest" description="Disordered" evidence="1">
    <location>
        <begin position="103"/>
        <end position="169"/>
    </location>
</feature>
<reference evidence="2" key="1">
    <citation type="journal article" date="2020" name="J Insects Food Feed">
        <title>The yellow mealworm (Tenebrio molitor) genome: a resource for the emerging insects as food and feed industry.</title>
        <authorList>
            <person name="Eriksson T."/>
            <person name="Andere A."/>
            <person name="Kelstrup H."/>
            <person name="Emery V."/>
            <person name="Picard C."/>
        </authorList>
    </citation>
    <scope>NUCLEOTIDE SEQUENCE</scope>
    <source>
        <strain evidence="2">Stoneville</strain>
        <tissue evidence="2">Whole head</tissue>
    </source>
</reference>
<evidence type="ECO:0000256" key="1">
    <source>
        <dbReference type="SAM" id="MobiDB-lite"/>
    </source>
</evidence>
<dbReference type="EMBL" id="JABDTM020027882">
    <property type="protein sequence ID" value="KAH0809843.1"/>
    <property type="molecule type" value="Genomic_DNA"/>
</dbReference>
<gene>
    <name evidence="2" type="ORF">GEV33_012948</name>
</gene>
<protein>
    <submittedName>
        <fullName evidence="2">Uncharacterized protein</fullName>
    </submittedName>
</protein>
<organism evidence="2 3">
    <name type="scientific">Tenebrio molitor</name>
    <name type="common">Yellow mealworm beetle</name>
    <dbReference type="NCBI Taxonomy" id="7067"/>
    <lineage>
        <taxon>Eukaryota</taxon>
        <taxon>Metazoa</taxon>
        <taxon>Ecdysozoa</taxon>
        <taxon>Arthropoda</taxon>
        <taxon>Hexapoda</taxon>
        <taxon>Insecta</taxon>
        <taxon>Pterygota</taxon>
        <taxon>Neoptera</taxon>
        <taxon>Endopterygota</taxon>
        <taxon>Coleoptera</taxon>
        <taxon>Polyphaga</taxon>
        <taxon>Cucujiformia</taxon>
        <taxon>Tenebrionidae</taxon>
        <taxon>Tenebrio</taxon>
    </lineage>
</organism>
<keyword evidence="3" id="KW-1185">Reference proteome</keyword>
<reference evidence="2" key="2">
    <citation type="submission" date="2021-08" db="EMBL/GenBank/DDBJ databases">
        <authorList>
            <person name="Eriksson T."/>
        </authorList>
    </citation>
    <scope>NUCLEOTIDE SEQUENCE</scope>
    <source>
        <strain evidence="2">Stoneville</strain>
        <tissue evidence="2">Whole head</tissue>
    </source>
</reference>
<sequence length="169" mass="18938">MANNNYSALFRPVDAAYGCGHRLRSIKSEQHIFLLKGYIFHSPPKGGRAAEAFQSLFSHTDGKIRDGYGEDECGMKVVDYFADQARVTERLGVVRLASLNRISKDFDPPSPTNRFPTKPRNPYNLDGGFTSTSRSRISEDLGPPPLTALHNRRPHRNLTKQPPDLLNIT</sequence>
<dbReference type="AlphaFoldDB" id="A0A8J6L8H3"/>
<comment type="caution">
    <text evidence="2">The sequence shown here is derived from an EMBL/GenBank/DDBJ whole genome shotgun (WGS) entry which is preliminary data.</text>
</comment>
<proteinExistence type="predicted"/>